<evidence type="ECO:0000313" key="2">
    <source>
        <dbReference type="EMBL" id="KAG5443834.1"/>
    </source>
</evidence>
<reference evidence="2 3" key="1">
    <citation type="journal article" date="2018" name="Biotechnol. Adv.">
        <title>Improved genomic resources and new bioinformatic workflow for the carcinogenic parasite Clonorchis sinensis: Biotechnological implications.</title>
        <authorList>
            <person name="Wang D."/>
            <person name="Korhonen P.K."/>
            <person name="Gasser R.B."/>
            <person name="Young N.D."/>
        </authorList>
    </citation>
    <scope>NUCLEOTIDE SEQUENCE [LARGE SCALE GENOMIC DNA]</scope>
    <source>
        <strain evidence="2">Cs-k2</strain>
    </source>
</reference>
<reference evidence="2 3" key="2">
    <citation type="journal article" date="2021" name="Genomics">
        <title>High-quality reference genome for Clonorchis sinensis.</title>
        <authorList>
            <person name="Young N.D."/>
            <person name="Stroehlein A.J."/>
            <person name="Kinkar L."/>
            <person name="Wang T."/>
            <person name="Sohn W.M."/>
            <person name="Chang B.C.H."/>
            <person name="Kaur P."/>
            <person name="Weisz D."/>
            <person name="Dudchenko O."/>
            <person name="Aiden E.L."/>
            <person name="Korhonen P.K."/>
            <person name="Gasser R.B."/>
        </authorList>
    </citation>
    <scope>NUCLEOTIDE SEQUENCE [LARGE SCALE GENOMIC DNA]</scope>
    <source>
        <strain evidence="2">Cs-k2</strain>
    </source>
</reference>
<evidence type="ECO:0000256" key="1">
    <source>
        <dbReference type="SAM" id="Phobius"/>
    </source>
</evidence>
<keyword evidence="3" id="KW-1185">Reference proteome</keyword>
<protein>
    <submittedName>
        <fullName evidence="2">Uncharacterized protein</fullName>
    </submittedName>
</protein>
<dbReference type="AlphaFoldDB" id="A0A8T1M375"/>
<feature type="transmembrane region" description="Helical" evidence="1">
    <location>
        <begin position="79"/>
        <end position="104"/>
    </location>
</feature>
<dbReference type="Proteomes" id="UP000286415">
    <property type="component" value="Unassembled WGS sequence"/>
</dbReference>
<organism evidence="2 3">
    <name type="scientific">Clonorchis sinensis</name>
    <name type="common">Chinese liver fluke</name>
    <dbReference type="NCBI Taxonomy" id="79923"/>
    <lineage>
        <taxon>Eukaryota</taxon>
        <taxon>Metazoa</taxon>
        <taxon>Spiralia</taxon>
        <taxon>Lophotrochozoa</taxon>
        <taxon>Platyhelminthes</taxon>
        <taxon>Trematoda</taxon>
        <taxon>Digenea</taxon>
        <taxon>Opisthorchiida</taxon>
        <taxon>Opisthorchiata</taxon>
        <taxon>Opisthorchiidae</taxon>
        <taxon>Clonorchis</taxon>
    </lineage>
</organism>
<keyword evidence="1" id="KW-1133">Transmembrane helix</keyword>
<keyword evidence="1" id="KW-0812">Transmembrane</keyword>
<gene>
    <name evidence="2" type="ORF">CSKR_202879</name>
</gene>
<sequence length="108" mass="12283">MRHTSCLSFFRDLNTNFTQHARHHGLSLQESGNELGLVSMTLRWSRSSVKLHSLRIQVKCVSINSFYSKTLRPAPRLSCLVMVIQLIVCKVIQCILVFCSFISIPLCS</sequence>
<name>A0A8T1M375_CLOSI</name>
<dbReference type="EMBL" id="NIRI02000056">
    <property type="protein sequence ID" value="KAG5443834.1"/>
    <property type="molecule type" value="Genomic_DNA"/>
</dbReference>
<comment type="caution">
    <text evidence="2">The sequence shown here is derived from an EMBL/GenBank/DDBJ whole genome shotgun (WGS) entry which is preliminary data.</text>
</comment>
<keyword evidence="1" id="KW-0472">Membrane</keyword>
<proteinExistence type="predicted"/>
<evidence type="ECO:0000313" key="3">
    <source>
        <dbReference type="Proteomes" id="UP000286415"/>
    </source>
</evidence>
<accession>A0A8T1M375</accession>